<dbReference type="RefSeq" id="WP_069599655.1">
    <property type="nucleotide sequence ID" value="NZ_CP017150.1"/>
</dbReference>
<sequence>MSHEEPEAQGDGVNATVRTRLDPNERPEYLYQVSMELPPTFSEGGTENVVERLSNYSPALAVAAPSSVDWDVVTIAVSARDLAEAALRAMQVVAEVVPVPPTALTVIGWAHVDVRELPKRKVQA</sequence>
<gene>
    <name evidence="1" type="ORF">BAURA86_03224</name>
</gene>
<evidence type="ECO:0000313" key="1">
    <source>
        <dbReference type="EMBL" id="SMY02709.1"/>
    </source>
</evidence>
<evidence type="ECO:0000313" key="2">
    <source>
        <dbReference type="Proteomes" id="UP000234300"/>
    </source>
</evidence>
<proteinExistence type="predicted"/>
<accession>A0A2H1KSU5</accession>
<dbReference type="EMBL" id="FXZI01000014">
    <property type="protein sequence ID" value="SMY02709.1"/>
    <property type="molecule type" value="Genomic_DNA"/>
</dbReference>
<protein>
    <submittedName>
        <fullName evidence="1">Uncharacterized protein</fullName>
    </submittedName>
</protein>
<organism evidence="1 2">
    <name type="scientific">Brevibacterium aurantiacum</name>
    <dbReference type="NCBI Taxonomy" id="273384"/>
    <lineage>
        <taxon>Bacteria</taxon>
        <taxon>Bacillati</taxon>
        <taxon>Actinomycetota</taxon>
        <taxon>Actinomycetes</taxon>
        <taxon>Micrococcales</taxon>
        <taxon>Brevibacteriaceae</taxon>
        <taxon>Brevibacterium</taxon>
    </lineage>
</organism>
<dbReference type="AlphaFoldDB" id="A0A2H1KSU5"/>
<reference evidence="1 2" key="1">
    <citation type="submission" date="2017-03" db="EMBL/GenBank/DDBJ databases">
        <authorList>
            <person name="Afonso C.L."/>
            <person name="Miller P.J."/>
            <person name="Scott M.A."/>
            <person name="Spackman E."/>
            <person name="Goraichik I."/>
            <person name="Dimitrov K.M."/>
            <person name="Suarez D.L."/>
            <person name="Swayne D.E."/>
        </authorList>
    </citation>
    <scope>NUCLEOTIDE SEQUENCE [LARGE SCALE GENOMIC DNA]</scope>
    <source>
        <strain evidence="2">8(6)</strain>
    </source>
</reference>
<name>A0A2H1KSU5_BREAU</name>
<dbReference type="Proteomes" id="UP000234300">
    <property type="component" value="Unassembled WGS sequence"/>
</dbReference>